<dbReference type="VEuPathDB" id="TriTrypDB:LMJLV39_310031600"/>
<feature type="region of interest" description="Disordered" evidence="1">
    <location>
        <begin position="1"/>
        <end position="22"/>
    </location>
</feature>
<dbReference type="RefSeq" id="XP_001685210.1">
    <property type="nucleotide sequence ID" value="XM_001685158.1"/>
</dbReference>
<dbReference type="GeneID" id="5654155"/>
<feature type="region of interest" description="Disordered" evidence="1">
    <location>
        <begin position="82"/>
        <end position="110"/>
    </location>
</feature>
<dbReference type="eggNOG" id="ENOG502SMDV">
    <property type="taxonomic scope" value="Eukaryota"/>
</dbReference>
<proteinExistence type="predicted"/>
<gene>
    <name evidence="2" type="ORF">LMJF_31_2230</name>
</gene>
<dbReference type="EMBL" id="FR796427">
    <property type="protein sequence ID" value="CAJ08412.1"/>
    <property type="molecule type" value="Genomic_DNA"/>
</dbReference>
<dbReference type="Proteomes" id="UP000000542">
    <property type="component" value="Chromosome 31"/>
</dbReference>
<sequence length="449" mass="47007">MPSDTESSDVTDGDRPLSAAASVWNMTESSGAAASDRDASAPLLLQIRYSRAAQTPELLVVDTPPSPSRPYIHSQLLAQGLPLGTQGSSNADVHPGTPTTAGATPHREQKSEMRVAGQQTPSAMAREVSVWSEACATDSFALLRNAREPSLSYSWTESYLAESPSTAKARWMQQRTFGPVVQSEGGGSSTVSSTPRAPCETEAVWSGVQGCSGAARAGAAEAVDLPQDGPGDERSGATRGGGGARRRRFHLTAAETGERALGGERPHDGVFDHVAVDHVGKCAKPTTTKPLFHVNRGDTSMRANSASAMIATVQQPHRMGQIAPIAKLQKVLNAAAAVNTTEGVRLDSDDGKAGVSPSPTTNANLREVGFSSALLDIVAASRSLSSARSVNVAGSRNVLRSRSSSDSPSQCESDGMGCSPTEMEQSRGNLRASRCCPPRGRVLKVIYED</sequence>
<evidence type="ECO:0000256" key="1">
    <source>
        <dbReference type="SAM" id="MobiDB-lite"/>
    </source>
</evidence>
<feature type="compositionally biased region" description="Acidic residues" evidence="1">
    <location>
        <begin position="1"/>
        <end position="11"/>
    </location>
</feature>
<dbReference type="VEuPathDB" id="TriTrypDB:LMJFC_310036700"/>
<dbReference type="VEuPathDB" id="TriTrypDB:LmjF.31.2230"/>
<protein>
    <submittedName>
        <fullName evidence="2">Uncharacterized protein</fullName>
    </submittedName>
</protein>
<dbReference type="KEGG" id="lma:LMJF_31_2230"/>
<reference evidence="2 3" key="2">
    <citation type="journal article" date="2011" name="Genome Res.">
        <title>Chromosome and gene copy number variation allow major structural change between species and strains of Leishmania.</title>
        <authorList>
            <person name="Rogers M.B."/>
            <person name="Hilley J.D."/>
            <person name="Dickens N.J."/>
            <person name="Wilkes J."/>
            <person name="Bates P.A."/>
            <person name="Depledge D.P."/>
            <person name="Harris D."/>
            <person name="Her Y."/>
            <person name="Herzyk P."/>
            <person name="Imamura H."/>
            <person name="Otto T.D."/>
            <person name="Sanders M."/>
            <person name="Seeger K."/>
            <person name="Dujardin J.C."/>
            <person name="Berriman M."/>
            <person name="Smith D.F."/>
            <person name="Hertz-Fowler C."/>
            <person name="Mottram J.C."/>
        </authorList>
    </citation>
    <scope>NUCLEOTIDE SEQUENCE [LARGE SCALE GENOMIC DNA]</scope>
    <source>
        <strain evidence="3">MHOM/IL/81/Friedlin</strain>
    </source>
</reference>
<name>Q4Q638_LEIMA</name>
<evidence type="ECO:0000313" key="2">
    <source>
        <dbReference type="EMBL" id="CAJ08412.1"/>
    </source>
</evidence>
<keyword evidence="3" id="KW-1185">Reference proteome</keyword>
<reference evidence="2 3" key="1">
    <citation type="journal article" date="2005" name="Science">
        <title>The genome of the kinetoplastid parasite, Leishmania major.</title>
        <authorList>
            <person name="Ivens A.C."/>
            <person name="Peacock C.S."/>
            <person name="Worthey E.A."/>
            <person name="Murphy L."/>
            <person name="Aggarwal G."/>
            <person name="Berriman M."/>
            <person name="Sisk E."/>
            <person name="Rajandream M.A."/>
            <person name="Adlem E."/>
            <person name="Aert R."/>
            <person name="Anupama A."/>
            <person name="Apostolou Z."/>
            <person name="Attipoe P."/>
            <person name="Bason N."/>
            <person name="Bauser C."/>
            <person name="Beck A."/>
            <person name="Beverley S.M."/>
            <person name="Bianchettin G."/>
            <person name="Borzym K."/>
            <person name="Bothe G."/>
            <person name="Bruschi C.V."/>
            <person name="Collins M."/>
            <person name="Cadag E."/>
            <person name="Ciarloni L."/>
            <person name="Clayton C."/>
            <person name="Coulson R.M."/>
            <person name="Cronin A."/>
            <person name="Cruz A.K."/>
            <person name="Davies R.M."/>
            <person name="De Gaudenzi J."/>
            <person name="Dobson D.E."/>
            <person name="Duesterhoeft A."/>
            <person name="Fazelina G."/>
            <person name="Fosker N."/>
            <person name="Frasch A.C."/>
            <person name="Fraser A."/>
            <person name="Fuchs M."/>
            <person name="Gabel C."/>
            <person name="Goble A."/>
            <person name="Goffeau A."/>
            <person name="Harris D."/>
            <person name="Hertz-Fowler C."/>
            <person name="Hilbert H."/>
            <person name="Horn D."/>
            <person name="Huang Y."/>
            <person name="Klages S."/>
            <person name="Knights A."/>
            <person name="Kube M."/>
            <person name="Larke N."/>
            <person name="Litvin L."/>
            <person name="Lord A."/>
            <person name="Louie T."/>
            <person name="Marra M."/>
            <person name="Masuy D."/>
            <person name="Matthews K."/>
            <person name="Michaeli S."/>
            <person name="Mottram J.C."/>
            <person name="Muller-Auer S."/>
            <person name="Munden H."/>
            <person name="Nelson S."/>
            <person name="Norbertczak H."/>
            <person name="Oliver K."/>
            <person name="O'neil S."/>
            <person name="Pentony M."/>
            <person name="Pohl T.M."/>
            <person name="Price C."/>
            <person name="Purnelle B."/>
            <person name="Quail M.A."/>
            <person name="Rabbinowitsch E."/>
            <person name="Reinhardt R."/>
            <person name="Rieger M."/>
            <person name="Rinta J."/>
            <person name="Robben J."/>
            <person name="Robertson L."/>
            <person name="Ruiz J.C."/>
            <person name="Rutter S."/>
            <person name="Saunders D."/>
            <person name="Schafer M."/>
            <person name="Schein J."/>
            <person name="Schwartz D.C."/>
            <person name="Seeger K."/>
            <person name="Seyler A."/>
            <person name="Sharp S."/>
            <person name="Shin H."/>
            <person name="Sivam D."/>
            <person name="Squares R."/>
            <person name="Squares S."/>
            <person name="Tosato V."/>
            <person name="Vogt C."/>
            <person name="Volckaert G."/>
            <person name="Wambutt R."/>
            <person name="Warren T."/>
            <person name="Wedler H."/>
            <person name="Woodward J."/>
            <person name="Zhou S."/>
            <person name="Zimmermann W."/>
            <person name="Smith D.F."/>
            <person name="Blackwell J.M."/>
            <person name="Stuart K.D."/>
            <person name="Barrell B."/>
            <person name="Myler P.J."/>
        </authorList>
    </citation>
    <scope>NUCLEOTIDE SEQUENCE [LARGE SCALE GENOMIC DNA]</scope>
    <source>
        <strain evidence="3">MHOM/IL/81/Friedlin</strain>
    </source>
</reference>
<feature type="region of interest" description="Disordered" evidence="1">
    <location>
        <begin position="222"/>
        <end position="247"/>
    </location>
</feature>
<feature type="compositionally biased region" description="Low complexity" evidence="1">
    <location>
        <begin position="394"/>
        <end position="413"/>
    </location>
</feature>
<feature type="compositionally biased region" description="Low complexity" evidence="1">
    <location>
        <begin position="95"/>
        <end position="104"/>
    </location>
</feature>
<feature type="region of interest" description="Disordered" evidence="1">
    <location>
        <begin position="394"/>
        <end position="432"/>
    </location>
</feature>
<dbReference type="InParanoid" id="Q4Q638"/>
<dbReference type="OMA" id="ARWMQQR"/>
<dbReference type="AlphaFoldDB" id="Q4Q638"/>
<organism evidence="2 3">
    <name type="scientific">Leishmania major</name>
    <dbReference type="NCBI Taxonomy" id="5664"/>
    <lineage>
        <taxon>Eukaryota</taxon>
        <taxon>Discoba</taxon>
        <taxon>Euglenozoa</taxon>
        <taxon>Kinetoplastea</taxon>
        <taxon>Metakinetoplastina</taxon>
        <taxon>Trypanosomatida</taxon>
        <taxon>Trypanosomatidae</taxon>
        <taxon>Leishmaniinae</taxon>
        <taxon>Leishmania</taxon>
    </lineage>
</organism>
<dbReference type="VEuPathDB" id="TriTrypDB:LMJSD75_310031600"/>
<accession>Q4Q638</accession>
<evidence type="ECO:0000313" key="3">
    <source>
        <dbReference type="Proteomes" id="UP000000542"/>
    </source>
</evidence>
<dbReference type="HOGENOM" id="CLU_610393_0_0_1"/>